<gene>
    <name evidence="4" type="ORF">ETAA8_54930</name>
</gene>
<keyword evidence="2" id="KW-0560">Oxidoreductase</keyword>
<dbReference type="PANTHER" id="PTHR43245">
    <property type="entry name" value="BIFUNCTIONAL POLYMYXIN RESISTANCE PROTEIN ARNA"/>
    <property type="match status" value="1"/>
</dbReference>
<evidence type="ECO:0000256" key="2">
    <source>
        <dbReference type="ARBA" id="ARBA00023002"/>
    </source>
</evidence>
<dbReference type="OrthoDB" id="9811743at2"/>
<dbReference type="GO" id="GO:0016616">
    <property type="term" value="F:oxidoreductase activity, acting on the CH-OH group of donors, NAD or NADP as acceptor"/>
    <property type="evidence" value="ECO:0007669"/>
    <property type="project" value="InterPro"/>
</dbReference>
<dbReference type="SUPFAM" id="SSF51735">
    <property type="entry name" value="NAD(P)-binding Rossmann-fold domains"/>
    <property type="match status" value="1"/>
</dbReference>
<proteinExistence type="inferred from homology"/>
<protein>
    <submittedName>
        <fullName evidence="4">3 beta-hydroxysteroid dehydrogenase/Delta 5--&gt;4-isomerase</fullName>
    </submittedName>
</protein>
<dbReference type="InterPro" id="IPR050177">
    <property type="entry name" value="Lipid_A_modif_metabolic_enz"/>
</dbReference>
<comment type="similarity">
    <text evidence="1">Belongs to the 3-beta-HSD family.</text>
</comment>
<dbReference type="KEGG" id="aagg:ETAA8_54930"/>
<dbReference type="Pfam" id="PF01073">
    <property type="entry name" value="3Beta_HSD"/>
    <property type="match status" value="1"/>
</dbReference>
<evidence type="ECO:0000313" key="5">
    <source>
        <dbReference type="Proteomes" id="UP000315017"/>
    </source>
</evidence>
<evidence type="ECO:0000256" key="1">
    <source>
        <dbReference type="ARBA" id="ARBA00009219"/>
    </source>
</evidence>
<name>A0A517YJH7_9BACT</name>
<dbReference type="RefSeq" id="WP_145095697.1">
    <property type="nucleotide sequence ID" value="NZ_CP036274.1"/>
</dbReference>
<evidence type="ECO:0000259" key="3">
    <source>
        <dbReference type="Pfam" id="PF01073"/>
    </source>
</evidence>
<accession>A0A517YJH7</accession>
<evidence type="ECO:0000313" key="4">
    <source>
        <dbReference type="EMBL" id="QDU30365.1"/>
    </source>
</evidence>
<sequence length="328" mass="35882">MHALVTGANGFLGGWIVEQLLARGDRVRALVRRDAPELAAQGADIARGDIRDLASLQAATKGIDAVFHVAAIAGIWGPKQTFWDVNVTGTANVLEACLQNQVPRLIYTGSPSVTFAGGDQQGVDESVPYPEKYLCHYPQTKAVAEELVLDANSPELMTCALRPHLIWGPRDQHLIPRLLERARSGKLRYVGDRTNLIDAVYVENAAAAHLQAADALQPGSPVGGKAYFITNDEPVNCWNWIDELLALAGLPPVKKGISTRGAYLAGTMLEGLWTLLRRTDEPRMTRFLALQLGTSHYFNIAAAKRDFGYEPKISMAEGMRRLKASWRS</sequence>
<feature type="domain" description="3-beta hydroxysteroid dehydrogenase/isomerase" evidence="3">
    <location>
        <begin position="4"/>
        <end position="250"/>
    </location>
</feature>
<dbReference type="Proteomes" id="UP000315017">
    <property type="component" value="Chromosome"/>
</dbReference>
<dbReference type="InterPro" id="IPR036291">
    <property type="entry name" value="NAD(P)-bd_dom_sf"/>
</dbReference>
<dbReference type="GO" id="GO:0016853">
    <property type="term" value="F:isomerase activity"/>
    <property type="evidence" value="ECO:0007669"/>
    <property type="project" value="UniProtKB-KW"/>
</dbReference>
<keyword evidence="5" id="KW-1185">Reference proteome</keyword>
<organism evidence="4 5">
    <name type="scientific">Anatilimnocola aggregata</name>
    <dbReference type="NCBI Taxonomy" id="2528021"/>
    <lineage>
        <taxon>Bacteria</taxon>
        <taxon>Pseudomonadati</taxon>
        <taxon>Planctomycetota</taxon>
        <taxon>Planctomycetia</taxon>
        <taxon>Pirellulales</taxon>
        <taxon>Pirellulaceae</taxon>
        <taxon>Anatilimnocola</taxon>
    </lineage>
</organism>
<dbReference type="AlphaFoldDB" id="A0A517YJH7"/>
<dbReference type="InterPro" id="IPR002225">
    <property type="entry name" value="3Beta_OHSteriod_DH/Estase"/>
</dbReference>
<keyword evidence="4" id="KW-0413">Isomerase</keyword>
<dbReference type="Gene3D" id="3.40.50.720">
    <property type="entry name" value="NAD(P)-binding Rossmann-like Domain"/>
    <property type="match status" value="1"/>
</dbReference>
<dbReference type="PANTHER" id="PTHR43245:SF51">
    <property type="entry name" value="SHORT CHAIN DEHYDROGENASE_REDUCTASE FAMILY 42E, MEMBER 2"/>
    <property type="match status" value="1"/>
</dbReference>
<reference evidence="4 5" key="1">
    <citation type="submission" date="2019-02" db="EMBL/GenBank/DDBJ databases">
        <title>Deep-cultivation of Planctomycetes and their phenomic and genomic characterization uncovers novel biology.</title>
        <authorList>
            <person name="Wiegand S."/>
            <person name="Jogler M."/>
            <person name="Boedeker C."/>
            <person name="Pinto D."/>
            <person name="Vollmers J."/>
            <person name="Rivas-Marin E."/>
            <person name="Kohn T."/>
            <person name="Peeters S.H."/>
            <person name="Heuer A."/>
            <person name="Rast P."/>
            <person name="Oberbeckmann S."/>
            <person name="Bunk B."/>
            <person name="Jeske O."/>
            <person name="Meyerdierks A."/>
            <person name="Storesund J.E."/>
            <person name="Kallscheuer N."/>
            <person name="Luecker S."/>
            <person name="Lage O.M."/>
            <person name="Pohl T."/>
            <person name="Merkel B.J."/>
            <person name="Hornburger P."/>
            <person name="Mueller R.-W."/>
            <person name="Bruemmer F."/>
            <person name="Labrenz M."/>
            <person name="Spormann A.M."/>
            <person name="Op den Camp H."/>
            <person name="Overmann J."/>
            <person name="Amann R."/>
            <person name="Jetten M.S.M."/>
            <person name="Mascher T."/>
            <person name="Medema M.H."/>
            <person name="Devos D.P."/>
            <person name="Kaster A.-K."/>
            <person name="Ovreas L."/>
            <person name="Rohde M."/>
            <person name="Galperin M.Y."/>
            <person name="Jogler C."/>
        </authorList>
    </citation>
    <scope>NUCLEOTIDE SEQUENCE [LARGE SCALE GENOMIC DNA]</scope>
    <source>
        <strain evidence="4 5">ETA_A8</strain>
    </source>
</reference>
<dbReference type="EMBL" id="CP036274">
    <property type="protein sequence ID" value="QDU30365.1"/>
    <property type="molecule type" value="Genomic_DNA"/>
</dbReference>
<dbReference type="GO" id="GO:0006694">
    <property type="term" value="P:steroid biosynthetic process"/>
    <property type="evidence" value="ECO:0007669"/>
    <property type="project" value="InterPro"/>
</dbReference>